<keyword evidence="5" id="KW-1133">Transmembrane helix</keyword>
<dbReference type="Pfam" id="PF09335">
    <property type="entry name" value="VTT_dom"/>
    <property type="match status" value="1"/>
</dbReference>
<evidence type="ECO:0000256" key="3">
    <source>
        <dbReference type="ARBA" id="ARBA00022475"/>
    </source>
</evidence>
<evidence type="ECO:0000313" key="8">
    <source>
        <dbReference type="EMBL" id="PTF67087.1"/>
    </source>
</evidence>
<name>A0A2T4LUS7_9STAP</name>
<comment type="similarity">
    <text evidence="2">Belongs to the DedA family.</text>
</comment>
<sequence>MEQILTNFINAWGYTAIAILILLENILPFIPSEIILTFAGLMTVKSDLSIPLLFIISTISSLIGLIILYYISSIVSEARLYRFVDKYGKWIKLKGKDIARANEWFKKYGAVAVFVCRFIPVLRVLITIPAGINRMNIFVFTILSLIGTTIWNIALIFLGSMLSNSFDMLMNGLHTYSYIMYVIIAIAVIYLFIRIYKKNRTHQ</sequence>
<reference evidence="8 9" key="1">
    <citation type="journal article" date="2016" name="Front. Microbiol.">
        <title>Comprehensive Phylogenetic Analysis of Bovine Non-aureus Staphylococci Species Based on Whole-Genome Sequencing.</title>
        <authorList>
            <person name="Naushad S."/>
            <person name="Barkema H.W."/>
            <person name="Luby C."/>
            <person name="Condas L.A."/>
            <person name="Nobrega D.B."/>
            <person name="Carson D.A."/>
            <person name="De Buck J."/>
        </authorList>
    </citation>
    <scope>NUCLEOTIDE SEQUENCE [LARGE SCALE GENOMIC DNA]</scope>
    <source>
        <strain evidence="8 9">SNUC 3829</strain>
    </source>
</reference>
<evidence type="ECO:0000256" key="6">
    <source>
        <dbReference type="ARBA" id="ARBA00023136"/>
    </source>
</evidence>
<feature type="domain" description="VTT" evidence="7">
    <location>
        <begin position="30"/>
        <end position="160"/>
    </location>
</feature>
<protein>
    <submittedName>
        <fullName evidence="8">Alkaline phosphatase</fullName>
    </submittedName>
</protein>
<dbReference type="RefSeq" id="WP_107385963.1">
    <property type="nucleotide sequence ID" value="NZ_CP126540.1"/>
</dbReference>
<comment type="subcellular location">
    <subcellularLocation>
        <location evidence="1">Cell membrane</location>
        <topology evidence="1">Multi-pass membrane protein</topology>
    </subcellularLocation>
</comment>
<dbReference type="GO" id="GO:0005886">
    <property type="term" value="C:plasma membrane"/>
    <property type="evidence" value="ECO:0007669"/>
    <property type="project" value="UniProtKB-SubCell"/>
</dbReference>
<dbReference type="InterPro" id="IPR051311">
    <property type="entry name" value="DedA_domain"/>
</dbReference>
<keyword evidence="6" id="KW-0472">Membrane</keyword>
<dbReference type="Proteomes" id="UP000241208">
    <property type="component" value="Unassembled WGS sequence"/>
</dbReference>
<dbReference type="InterPro" id="IPR032816">
    <property type="entry name" value="VTT_dom"/>
</dbReference>
<dbReference type="PANTHER" id="PTHR42709">
    <property type="entry name" value="ALKALINE PHOSPHATASE LIKE PROTEIN"/>
    <property type="match status" value="1"/>
</dbReference>
<evidence type="ECO:0000256" key="5">
    <source>
        <dbReference type="ARBA" id="ARBA00022989"/>
    </source>
</evidence>
<dbReference type="EMBL" id="PYZR01000017">
    <property type="protein sequence ID" value="PTF67087.1"/>
    <property type="molecule type" value="Genomic_DNA"/>
</dbReference>
<proteinExistence type="inferred from homology"/>
<comment type="caution">
    <text evidence="8">The sequence shown here is derived from an EMBL/GenBank/DDBJ whole genome shotgun (WGS) entry which is preliminary data.</text>
</comment>
<keyword evidence="3" id="KW-1003">Cell membrane</keyword>
<accession>A0A2T4LUS7</accession>
<gene>
    <name evidence="8" type="ORF">BUY34_02700</name>
</gene>
<dbReference type="PANTHER" id="PTHR42709:SF6">
    <property type="entry name" value="UNDECAPRENYL PHOSPHATE TRANSPORTER A"/>
    <property type="match status" value="1"/>
</dbReference>
<evidence type="ECO:0000313" key="9">
    <source>
        <dbReference type="Proteomes" id="UP000241208"/>
    </source>
</evidence>
<evidence type="ECO:0000256" key="2">
    <source>
        <dbReference type="ARBA" id="ARBA00010792"/>
    </source>
</evidence>
<organism evidence="8 9">
    <name type="scientific">Staphylococcus cohnii</name>
    <dbReference type="NCBI Taxonomy" id="29382"/>
    <lineage>
        <taxon>Bacteria</taxon>
        <taxon>Bacillati</taxon>
        <taxon>Bacillota</taxon>
        <taxon>Bacilli</taxon>
        <taxon>Bacillales</taxon>
        <taxon>Staphylococcaceae</taxon>
        <taxon>Staphylococcus</taxon>
        <taxon>Staphylococcus cohnii species complex</taxon>
    </lineage>
</organism>
<evidence type="ECO:0000259" key="7">
    <source>
        <dbReference type="Pfam" id="PF09335"/>
    </source>
</evidence>
<keyword evidence="4" id="KW-0812">Transmembrane</keyword>
<dbReference type="AlphaFoldDB" id="A0A2T4LUS7"/>
<evidence type="ECO:0000256" key="4">
    <source>
        <dbReference type="ARBA" id="ARBA00022692"/>
    </source>
</evidence>
<evidence type="ECO:0000256" key="1">
    <source>
        <dbReference type="ARBA" id="ARBA00004651"/>
    </source>
</evidence>